<gene>
    <name evidence="3" type="ORF">C361_02130</name>
</gene>
<keyword evidence="2" id="KW-1133">Transmembrane helix</keyword>
<dbReference type="Pfam" id="PF00328">
    <property type="entry name" value="His_Phos_2"/>
    <property type="match status" value="1"/>
</dbReference>
<dbReference type="OrthoDB" id="6509975at2759"/>
<dbReference type="Gene3D" id="3.40.50.1240">
    <property type="entry name" value="Phosphoglycerate mutase-like"/>
    <property type="match status" value="1"/>
</dbReference>
<dbReference type="GO" id="GO:0003993">
    <property type="term" value="F:acid phosphatase activity"/>
    <property type="evidence" value="ECO:0007669"/>
    <property type="project" value="TreeGrafter"/>
</dbReference>
<evidence type="ECO:0000256" key="1">
    <source>
        <dbReference type="ARBA" id="ARBA00022801"/>
    </source>
</evidence>
<reference evidence="3 4" key="1">
    <citation type="submission" date="2017-06" db="EMBL/GenBank/DDBJ databases">
        <title>Global population genomics of the pathogenic fungus Cryptococcus neoformans var. grubii.</title>
        <authorList>
            <person name="Cuomo C."/>
            <person name="Litvintseva A."/>
            <person name="Chen Y."/>
            <person name="Young S."/>
            <person name="Zeng Q."/>
            <person name="Chapman S."/>
            <person name="Gujja S."/>
            <person name="Saif S."/>
            <person name="Birren B."/>
        </authorList>
    </citation>
    <scope>NUCLEOTIDE SEQUENCE [LARGE SCALE GENOMIC DNA]</scope>
    <source>
        <strain evidence="3 4">Tu259-1</strain>
    </source>
</reference>
<dbReference type="InterPro" id="IPR033379">
    <property type="entry name" value="Acid_Pase_AS"/>
</dbReference>
<feature type="transmembrane region" description="Helical" evidence="2">
    <location>
        <begin position="42"/>
        <end position="63"/>
    </location>
</feature>
<dbReference type="SUPFAM" id="SSF53254">
    <property type="entry name" value="Phosphoglycerate mutase-like"/>
    <property type="match status" value="1"/>
</dbReference>
<keyword evidence="1" id="KW-0378">Hydrolase</keyword>
<dbReference type="Proteomes" id="UP000199727">
    <property type="component" value="Unassembled WGS sequence"/>
</dbReference>
<keyword evidence="2" id="KW-0472">Membrane</keyword>
<evidence type="ECO:0000256" key="2">
    <source>
        <dbReference type="SAM" id="Phobius"/>
    </source>
</evidence>
<sequence length="549" mass="61874">MIVSNDTPTPSTPLLLHVMQSPSHRSKVYIQQYRSGKRRHPLFLFLLVITPITLITLVTLLAWDTSPLGHCYIKPICRALKDGNEMEEIWWRNQGPYAPYKELDHSKNLESLPRGCEVDQVTLLHRHTSRYPTANAGRCMLGALSKIRRREIGVPRHHPELSFIDKADLELKDWHFDGLTNQGRKAAWRSGVHIAIAYKSLLDKTVDVFTRSSGGERVLETSGYWLEGFRKHRFAIKRKSDLPKVDVIIPEEPVGDNRFSLESTLSVHSCPAFETLDHSPGSTAQSDLSPLLSPAIDRLNTALRPKPKLDADDVACLADMCGYDSQSRGTEWKRWSKWCGLFTKDEWEVLGHGKDLKRYYEVGQGSDYGPTMGAGYINEIIARLTDSAPQDNTSTNRTLDADEHTFPRGGERFFVDFGHDNEMLEVLAAAGVLKQPRPLATTEVPARRTFILSRIVPFGARLIFERISCGTGYWEPGSGTAPEGGEENIKKYVRILLNDKIQTVAHIACEQSAFAEHGLCEVDAFVESQQFATTNASWDICYNFSREEE</sequence>
<dbReference type="AlphaFoldDB" id="A0A854QIH9"/>
<name>A0A854QIH9_CRYNE</name>
<accession>A0A854QIH9</accession>
<dbReference type="EMBL" id="AMKT01000028">
    <property type="protein sequence ID" value="OXG25128.1"/>
    <property type="molecule type" value="Genomic_DNA"/>
</dbReference>
<comment type="caution">
    <text evidence="3">The sequence shown here is derived from an EMBL/GenBank/DDBJ whole genome shotgun (WGS) entry which is preliminary data.</text>
</comment>
<dbReference type="InterPro" id="IPR029033">
    <property type="entry name" value="His_PPase_superfam"/>
</dbReference>
<dbReference type="PANTHER" id="PTHR20963:SF24">
    <property type="entry name" value="3-PHYTASE B"/>
    <property type="match status" value="1"/>
</dbReference>
<dbReference type="InterPro" id="IPR000560">
    <property type="entry name" value="His_Pase_clade-2"/>
</dbReference>
<dbReference type="PROSITE" id="PS00778">
    <property type="entry name" value="HIS_ACID_PHOSPHAT_2"/>
    <property type="match status" value="1"/>
</dbReference>
<keyword evidence="2" id="KW-0812">Transmembrane</keyword>
<proteinExistence type="predicted"/>
<evidence type="ECO:0000313" key="4">
    <source>
        <dbReference type="Proteomes" id="UP000199727"/>
    </source>
</evidence>
<evidence type="ECO:0000313" key="3">
    <source>
        <dbReference type="EMBL" id="OXG25128.1"/>
    </source>
</evidence>
<dbReference type="PANTHER" id="PTHR20963">
    <property type="entry name" value="MULTIPLE INOSITOL POLYPHOSPHATE PHOSPHATASE-RELATED"/>
    <property type="match status" value="1"/>
</dbReference>
<dbReference type="CDD" id="cd07061">
    <property type="entry name" value="HP_HAP_like"/>
    <property type="match status" value="1"/>
</dbReference>
<protein>
    <submittedName>
        <fullName evidence="3">Phytase</fullName>
    </submittedName>
</protein>
<organism evidence="3 4">
    <name type="scientific">Cryptococcus neoformans Tu259-1</name>
    <dbReference type="NCBI Taxonomy" id="1230072"/>
    <lineage>
        <taxon>Eukaryota</taxon>
        <taxon>Fungi</taxon>
        <taxon>Dikarya</taxon>
        <taxon>Basidiomycota</taxon>
        <taxon>Agaricomycotina</taxon>
        <taxon>Tremellomycetes</taxon>
        <taxon>Tremellales</taxon>
        <taxon>Cryptococcaceae</taxon>
        <taxon>Cryptococcus</taxon>
        <taxon>Cryptococcus neoformans species complex</taxon>
    </lineage>
</organism>